<reference evidence="1 2" key="1">
    <citation type="submission" date="2015-11" db="EMBL/GenBank/DDBJ databases">
        <title>Butyribacter intestini gen. nov., sp. nov., a butyric acid-producing bacterium of the family Lachnospiraceae isolated from the human faeces.</title>
        <authorList>
            <person name="Zou Y."/>
            <person name="Xue W."/>
            <person name="Luo G."/>
            <person name="Lv M."/>
        </authorList>
    </citation>
    <scope>NUCLEOTIDE SEQUENCE [LARGE SCALE GENOMIC DNA]</scope>
    <source>
        <strain evidence="1 2">ACET-33324</strain>
    </source>
</reference>
<proteinExistence type="predicted"/>
<dbReference type="Proteomes" id="UP000054874">
    <property type="component" value="Unassembled WGS sequence"/>
</dbReference>
<evidence type="ECO:0000313" key="1">
    <source>
        <dbReference type="EMBL" id="KSV59987.1"/>
    </source>
</evidence>
<protein>
    <submittedName>
        <fullName evidence="1">Uncharacterized protein</fullName>
    </submittedName>
</protein>
<accession>A0A0V8QHW6</accession>
<evidence type="ECO:0000313" key="2">
    <source>
        <dbReference type="Proteomes" id="UP000054874"/>
    </source>
</evidence>
<dbReference type="EMBL" id="LNAM01000061">
    <property type="protein sequence ID" value="KSV59987.1"/>
    <property type="molecule type" value="Genomic_DNA"/>
</dbReference>
<organism evidence="1 2">
    <name type="scientific">Acetivibrio ethanolgignens</name>
    <dbReference type="NCBI Taxonomy" id="290052"/>
    <lineage>
        <taxon>Bacteria</taxon>
        <taxon>Bacillati</taxon>
        <taxon>Bacillota</taxon>
        <taxon>Clostridia</taxon>
        <taxon>Eubacteriales</taxon>
        <taxon>Oscillospiraceae</taxon>
        <taxon>Acetivibrio</taxon>
    </lineage>
</organism>
<gene>
    <name evidence="1" type="ORF">ASU35_17625</name>
</gene>
<keyword evidence="2" id="KW-1185">Reference proteome</keyword>
<dbReference type="AlphaFoldDB" id="A0A0V8QHW6"/>
<name>A0A0V8QHW6_9FIRM</name>
<comment type="caution">
    <text evidence="1">The sequence shown here is derived from an EMBL/GenBank/DDBJ whole genome shotgun (WGS) entry which is preliminary data.</text>
</comment>
<sequence>MTMWSCHIKSIVVYFYHSTIYINEVFMKKLLLLFILLLFSLTGCSETKSQEVTINTPYEILFNNTNLSYYDTKNSISSEFKNNILFDANGIIRCISVTDKTIETYKGISVGDNINSVC</sequence>